<dbReference type="CDD" id="cd03809">
    <property type="entry name" value="GT4_MtfB-like"/>
    <property type="match status" value="1"/>
</dbReference>
<dbReference type="EMBL" id="MFZT01000036">
    <property type="protein sequence ID" value="OGK30004.1"/>
    <property type="molecule type" value="Genomic_DNA"/>
</dbReference>
<evidence type="ECO:0000256" key="1">
    <source>
        <dbReference type="ARBA" id="ARBA00022679"/>
    </source>
</evidence>
<evidence type="ECO:0000313" key="3">
    <source>
        <dbReference type="EMBL" id="OGK30004.1"/>
    </source>
</evidence>
<reference evidence="3 4" key="1">
    <citation type="journal article" date="2016" name="Nat. Commun.">
        <title>Thousands of microbial genomes shed light on interconnected biogeochemical processes in an aquifer system.</title>
        <authorList>
            <person name="Anantharaman K."/>
            <person name="Brown C.T."/>
            <person name="Hug L.A."/>
            <person name="Sharon I."/>
            <person name="Castelle C.J."/>
            <person name="Probst A.J."/>
            <person name="Thomas B.C."/>
            <person name="Singh A."/>
            <person name="Wilkins M.J."/>
            <person name="Karaoz U."/>
            <person name="Brodie E.L."/>
            <person name="Williams K.H."/>
            <person name="Hubbard S.S."/>
            <person name="Banfield J.F."/>
        </authorList>
    </citation>
    <scope>NUCLEOTIDE SEQUENCE [LARGE SCALE GENOMIC DNA]</scope>
</reference>
<dbReference type="GO" id="GO:0016757">
    <property type="term" value="F:glycosyltransferase activity"/>
    <property type="evidence" value="ECO:0007669"/>
    <property type="project" value="InterPro"/>
</dbReference>
<protein>
    <recommendedName>
        <fullName evidence="2">Glycosyl transferase family 1 domain-containing protein</fullName>
    </recommendedName>
</protein>
<dbReference type="Pfam" id="PF00534">
    <property type="entry name" value="Glycos_transf_1"/>
    <property type="match status" value="1"/>
</dbReference>
<sequence>MLTIYDPIPDDPLGKARGGGRTVKILRENLGENARFVSDLHHVAPDDTLLIPVWQPFHRPYLFKKIAARQILMIFDVIPLKYPEHFPIGLKGRWWMMHNLRTLSLYDRIVTISEISKRDIVDYLNIDPHCIDVVYLTTSKALYRASKATSRKTLQEKFDIPTKPYFTYVGDMNWNKNLVNMAQAAIKAQAYLVCIGKTFSVVNDLRAMDLEEQHEYLATSGDINHFEQKEFKDFVKLVLHDDLFIFPGYVPDEELRSLYAQALCNVLISRDEGFGLSYLESARQHCPSILADIPVFHEIAARAAYFVDSEQPDVIANAMSDILKKPRSYIAMKEKAFGRSKKFAPQTFTKNIMQALTSA</sequence>
<gene>
    <name evidence="3" type="ORF">A3D08_00610</name>
</gene>
<dbReference type="InterPro" id="IPR001296">
    <property type="entry name" value="Glyco_trans_1"/>
</dbReference>
<accession>A0A1F7HG91</accession>
<dbReference type="AlphaFoldDB" id="A0A1F7HG91"/>
<comment type="caution">
    <text evidence="3">The sequence shown here is derived from an EMBL/GenBank/DDBJ whole genome shotgun (WGS) entry which is preliminary data.</text>
</comment>
<dbReference type="SUPFAM" id="SSF53756">
    <property type="entry name" value="UDP-Glycosyltransferase/glycogen phosphorylase"/>
    <property type="match status" value="1"/>
</dbReference>
<proteinExistence type="predicted"/>
<dbReference type="PANTHER" id="PTHR46401">
    <property type="entry name" value="GLYCOSYLTRANSFERASE WBBK-RELATED"/>
    <property type="match status" value="1"/>
</dbReference>
<evidence type="ECO:0000313" key="4">
    <source>
        <dbReference type="Proteomes" id="UP000178098"/>
    </source>
</evidence>
<dbReference type="Gene3D" id="3.40.50.2000">
    <property type="entry name" value="Glycogen Phosphorylase B"/>
    <property type="match status" value="1"/>
</dbReference>
<evidence type="ECO:0000259" key="2">
    <source>
        <dbReference type="Pfam" id="PF00534"/>
    </source>
</evidence>
<name>A0A1F7HG91_9BACT</name>
<organism evidence="3 4">
    <name type="scientific">Candidatus Roizmanbacteria bacterium RIFCSPHIGHO2_02_FULL_43_11</name>
    <dbReference type="NCBI Taxonomy" id="1802043"/>
    <lineage>
        <taxon>Bacteria</taxon>
        <taxon>Candidatus Roizmaniibacteriota</taxon>
    </lineage>
</organism>
<feature type="domain" description="Glycosyl transferase family 1" evidence="2">
    <location>
        <begin position="152"/>
        <end position="336"/>
    </location>
</feature>
<dbReference type="Proteomes" id="UP000178098">
    <property type="component" value="Unassembled WGS sequence"/>
</dbReference>
<dbReference type="PANTHER" id="PTHR46401:SF2">
    <property type="entry name" value="GLYCOSYLTRANSFERASE WBBK-RELATED"/>
    <property type="match status" value="1"/>
</dbReference>
<keyword evidence="1" id="KW-0808">Transferase</keyword>